<gene>
    <name evidence="3" type="ORF">BOTBODRAFT_61607</name>
</gene>
<dbReference type="InterPro" id="IPR044714">
    <property type="entry name" value="AtSIBP1-like"/>
</dbReference>
<dbReference type="InParanoid" id="A0A067MXI9"/>
<accession>A0A067MXI9</accession>
<dbReference type="Pfam" id="PF00651">
    <property type="entry name" value="BTB"/>
    <property type="match status" value="1"/>
</dbReference>
<reference evidence="4" key="1">
    <citation type="journal article" date="2014" name="Proc. Natl. Acad. Sci. U.S.A.">
        <title>Extensive sampling of basidiomycete genomes demonstrates inadequacy of the white-rot/brown-rot paradigm for wood decay fungi.</title>
        <authorList>
            <person name="Riley R."/>
            <person name="Salamov A.A."/>
            <person name="Brown D.W."/>
            <person name="Nagy L.G."/>
            <person name="Floudas D."/>
            <person name="Held B.W."/>
            <person name="Levasseur A."/>
            <person name="Lombard V."/>
            <person name="Morin E."/>
            <person name="Otillar R."/>
            <person name="Lindquist E.A."/>
            <person name="Sun H."/>
            <person name="LaButti K.M."/>
            <person name="Schmutz J."/>
            <person name="Jabbour D."/>
            <person name="Luo H."/>
            <person name="Baker S.E."/>
            <person name="Pisabarro A.G."/>
            <person name="Walton J.D."/>
            <person name="Blanchette R.A."/>
            <person name="Henrissat B."/>
            <person name="Martin F."/>
            <person name="Cullen D."/>
            <person name="Hibbett D.S."/>
            <person name="Grigoriev I.V."/>
        </authorList>
    </citation>
    <scope>NUCLEOTIDE SEQUENCE [LARGE SCALE GENOMIC DNA]</scope>
    <source>
        <strain evidence="4">FD-172 SS1</strain>
    </source>
</reference>
<keyword evidence="4" id="KW-1185">Reference proteome</keyword>
<dbReference type="STRING" id="930990.A0A067MXI9"/>
<evidence type="ECO:0000259" key="2">
    <source>
        <dbReference type="PROSITE" id="PS50097"/>
    </source>
</evidence>
<evidence type="ECO:0000313" key="4">
    <source>
        <dbReference type="Proteomes" id="UP000027195"/>
    </source>
</evidence>
<feature type="domain" description="BTB" evidence="2">
    <location>
        <begin position="26"/>
        <end position="90"/>
    </location>
</feature>
<sequence length="320" mass="35335">MESQQSSMQDTERTPKTSERFSSPTADVVLRSSDGVIFKVHRVLLAEASPVFRTMFEIPQPLGPAGSETLPTVDITESSDVIDAILRLLYPWPGRATSTVTTLTHMQSCLVAAHKYDIGVVIEALTETLKSTLADKHPFGVYSMLRSLGTTHDLHLPDVIAAAKRCILVSGLDLMNPPRDEIQGLTAVDLLDLVKVKKVYCDAVEDIFTFNEVPRCSACRAVGEPCPRWWSAYRAFAIAILTTDDNDSPLVIRGASLERLCSILSTLGMVGRLTECNTCYASSHSHSHSQKKMVSIMSKLIEFFETGSYPNKLQSWEIPR</sequence>
<feature type="region of interest" description="Disordered" evidence="1">
    <location>
        <begin position="1"/>
        <end position="25"/>
    </location>
</feature>
<protein>
    <recommendedName>
        <fullName evidence="2">BTB domain-containing protein</fullName>
    </recommendedName>
</protein>
<evidence type="ECO:0000313" key="3">
    <source>
        <dbReference type="EMBL" id="KDQ20468.1"/>
    </source>
</evidence>
<dbReference type="InterPro" id="IPR000210">
    <property type="entry name" value="BTB/POZ_dom"/>
</dbReference>
<dbReference type="PROSITE" id="PS50097">
    <property type="entry name" value="BTB"/>
    <property type="match status" value="1"/>
</dbReference>
<dbReference type="CDD" id="cd18186">
    <property type="entry name" value="BTB_POZ_ZBTB_KLHL-like"/>
    <property type="match status" value="1"/>
</dbReference>
<name>A0A067MXI9_BOTB1</name>
<dbReference type="AlphaFoldDB" id="A0A067MXI9"/>
<dbReference type="SMART" id="SM00225">
    <property type="entry name" value="BTB"/>
    <property type="match status" value="1"/>
</dbReference>
<organism evidence="3 4">
    <name type="scientific">Botryobasidium botryosum (strain FD-172 SS1)</name>
    <dbReference type="NCBI Taxonomy" id="930990"/>
    <lineage>
        <taxon>Eukaryota</taxon>
        <taxon>Fungi</taxon>
        <taxon>Dikarya</taxon>
        <taxon>Basidiomycota</taxon>
        <taxon>Agaricomycotina</taxon>
        <taxon>Agaricomycetes</taxon>
        <taxon>Cantharellales</taxon>
        <taxon>Botryobasidiaceae</taxon>
        <taxon>Botryobasidium</taxon>
    </lineage>
</organism>
<dbReference type="EMBL" id="KL198017">
    <property type="protein sequence ID" value="KDQ20468.1"/>
    <property type="molecule type" value="Genomic_DNA"/>
</dbReference>
<dbReference type="InterPro" id="IPR011333">
    <property type="entry name" value="SKP1/BTB/POZ_sf"/>
</dbReference>
<feature type="compositionally biased region" description="Basic and acidic residues" evidence="1">
    <location>
        <begin position="10"/>
        <end position="19"/>
    </location>
</feature>
<dbReference type="HOGENOM" id="CLU_052397_0_2_1"/>
<dbReference type="Proteomes" id="UP000027195">
    <property type="component" value="Unassembled WGS sequence"/>
</dbReference>
<dbReference type="Gene3D" id="3.30.710.10">
    <property type="entry name" value="Potassium Channel Kv1.1, Chain A"/>
    <property type="match status" value="1"/>
</dbReference>
<dbReference type="OrthoDB" id="71307at2759"/>
<evidence type="ECO:0000256" key="1">
    <source>
        <dbReference type="SAM" id="MobiDB-lite"/>
    </source>
</evidence>
<dbReference type="PANTHER" id="PTHR46672">
    <property type="entry name" value="OS08G0495500 PROTEIN-RELATED"/>
    <property type="match status" value="1"/>
</dbReference>
<proteinExistence type="predicted"/>
<dbReference type="SUPFAM" id="SSF54695">
    <property type="entry name" value="POZ domain"/>
    <property type="match status" value="1"/>
</dbReference>